<keyword evidence="3" id="KW-1185">Reference proteome</keyword>
<dbReference type="AlphaFoldDB" id="A0ABD1Y4J6"/>
<dbReference type="InterPro" id="IPR007466">
    <property type="entry name" value="Peptidyl-Arg-deiminase_porph"/>
</dbReference>
<proteinExistence type="inferred from homology"/>
<dbReference type="HAMAP" id="MF_01841">
    <property type="entry name" value="Agmatine_deimin"/>
    <property type="match status" value="1"/>
</dbReference>
<comment type="caution">
    <text evidence="2">The sequence shown here is derived from an EMBL/GenBank/DDBJ whole genome shotgun (WGS) entry which is preliminary data.</text>
</comment>
<dbReference type="NCBIfam" id="TIGR03380">
    <property type="entry name" value="agmatine_aguA"/>
    <property type="match status" value="1"/>
</dbReference>
<dbReference type="SUPFAM" id="SSF55909">
    <property type="entry name" value="Pentein"/>
    <property type="match status" value="1"/>
</dbReference>
<dbReference type="NCBIfam" id="NF010070">
    <property type="entry name" value="PRK13551.1"/>
    <property type="match status" value="1"/>
</dbReference>
<dbReference type="Gene3D" id="3.75.10.10">
    <property type="entry name" value="L-arginine/glycine Amidinotransferase, Chain A"/>
    <property type="match status" value="1"/>
</dbReference>
<dbReference type="Proteomes" id="UP001605036">
    <property type="component" value="Unassembled WGS sequence"/>
</dbReference>
<dbReference type="Pfam" id="PF04371">
    <property type="entry name" value="PAD_porph"/>
    <property type="match status" value="1"/>
</dbReference>
<evidence type="ECO:0000313" key="3">
    <source>
        <dbReference type="Proteomes" id="UP001605036"/>
    </source>
</evidence>
<evidence type="ECO:0000256" key="1">
    <source>
        <dbReference type="ARBA" id="ARBA00022801"/>
    </source>
</evidence>
<reference evidence="2 3" key="1">
    <citation type="submission" date="2024-09" db="EMBL/GenBank/DDBJ databases">
        <title>Chromosome-scale assembly of Riccia fluitans.</title>
        <authorList>
            <person name="Paukszto L."/>
            <person name="Sawicki J."/>
            <person name="Karawczyk K."/>
            <person name="Piernik-Szablinska J."/>
            <person name="Szczecinska M."/>
            <person name="Mazdziarz M."/>
        </authorList>
    </citation>
    <scope>NUCLEOTIDE SEQUENCE [LARGE SCALE GENOMIC DNA]</scope>
    <source>
        <strain evidence="2">Rf_01</strain>
        <tissue evidence="2">Aerial parts of the thallus</tissue>
    </source>
</reference>
<gene>
    <name evidence="2" type="ORF">R1flu_000414</name>
</gene>
<dbReference type="PANTHER" id="PTHR31377:SF2">
    <property type="entry name" value="AGMATINE DEIMINASE"/>
    <property type="match status" value="1"/>
</dbReference>
<sequence length="440" mass="49457">MAIELSAVPKDYGYYMPAEWEPHAQTWMGWPERVDIWREKAGPAQQAFVEVATAISRFEPVTVCASQQQWKNARKLLPPEVRVLEMSMNDAWFRDIGPTFVVRDAPFSGLGNTREVAGVDWKFNAWGGYFGGLYRDWTLDQLVASKILELERVPRFSHSMVLEGGSIHVDGEGTCITTEECLLNPNRNPDMSREQIEEQLKMYLGLEKVIWLPYGVYADEDTNGHVDNIACFARPGVVLLAWTDDTNDPHHEHAQKALDVLSKTTDVKGRQLEIIKLHIPGPLYRTVEEAGEVATREAGTRLPASYCNFFIANGGIVAPSFGDKKHDEAAFETLCKAFPSHEVLMIRHGREIVLGGGNIHCITQQQPAGINSGVNQILESTRAQFERLCKSSADNSPSYHPLQVTQSTQYLKHQPGRKKVSSRFLVDSHFSSDFRNKQNT</sequence>
<dbReference type="InterPro" id="IPR017754">
    <property type="entry name" value="Agmatine_deiminase"/>
</dbReference>
<accession>A0ABD1Y4J6</accession>
<evidence type="ECO:0000313" key="2">
    <source>
        <dbReference type="EMBL" id="KAL2620209.1"/>
    </source>
</evidence>
<evidence type="ECO:0008006" key="4">
    <source>
        <dbReference type="Google" id="ProtNLM"/>
    </source>
</evidence>
<dbReference type="EMBL" id="JBHFFA010000006">
    <property type="protein sequence ID" value="KAL2620209.1"/>
    <property type="molecule type" value="Genomic_DNA"/>
</dbReference>
<keyword evidence="1" id="KW-0378">Hydrolase</keyword>
<dbReference type="GO" id="GO:0016787">
    <property type="term" value="F:hydrolase activity"/>
    <property type="evidence" value="ECO:0007669"/>
    <property type="project" value="UniProtKB-KW"/>
</dbReference>
<protein>
    <recommendedName>
        <fullName evidence="4">Agmatine deiminase</fullName>
    </recommendedName>
</protein>
<dbReference type="PANTHER" id="PTHR31377">
    <property type="entry name" value="AGMATINE DEIMINASE-RELATED"/>
    <property type="match status" value="1"/>
</dbReference>
<organism evidence="2 3">
    <name type="scientific">Riccia fluitans</name>
    <dbReference type="NCBI Taxonomy" id="41844"/>
    <lineage>
        <taxon>Eukaryota</taxon>
        <taxon>Viridiplantae</taxon>
        <taxon>Streptophyta</taxon>
        <taxon>Embryophyta</taxon>
        <taxon>Marchantiophyta</taxon>
        <taxon>Marchantiopsida</taxon>
        <taxon>Marchantiidae</taxon>
        <taxon>Marchantiales</taxon>
        <taxon>Ricciaceae</taxon>
        <taxon>Riccia</taxon>
    </lineage>
</organism>
<name>A0ABD1Y4J6_9MARC</name>